<evidence type="ECO:0000313" key="4">
    <source>
        <dbReference type="Proteomes" id="UP001174909"/>
    </source>
</evidence>
<dbReference type="InterPro" id="IPR001245">
    <property type="entry name" value="Ser-Thr/Tyr_kinase_cat_dom"/>
</dbReference>
<dbReference type="InterPro" id="IPR011009">
    <property type="entry name" value="Kinase-like_dom_sf"/>
</dbReference>
<evidence type="ECO:0000259" key="2">
    <source>
        <dbReference type="Pfam" id="PF07714"/>
    </source>
</evidence>
<dbReference type="AlphaFoldDB" id="A0AA35X9K0"/>
<dbReference type="GO" id="GO:0005524">
    <property type="term" value="F:ATP binding"/>
    <property type="evidence" value="ECO:0007669"/>
    <property type="project" value="UniProtKB-UniRule"/>
</dbReference>
<accession>A0AA35X9K0</accession>
<dbReference type="PROSITE" id="PS00107">
    <property type="entry name" value="PROTEIN_KINASE_ATP"/>
    <property type="match status" value="1"/>
</dbReference>
<feature type="domain" description="Serine-threonine/tyrosine-protein kinase catalytic" evidence="2">
    <location>
        <begin position="8"/>
        <end position="43"/>
    </location>
</feature>
<organism evidence="3 4">
    <name type="scientific">Geodia barretti</name>
    <name type="common">Barrett's horny sponge</name>
    <dbReference type="NCBI Taxonomy" id="519541"/>
    <lineage>
        <taxon>Eukaryota</taxon>
        <taxon>Metazoa</taxon>
        <taxon>Porifera</taxon>
        <taxon>Demospongiae</taxon>
        <taxon>Heteroscleromorpha</taxon>
        <taxon>Tetractinellida</taxon>
        <taxon>Astrophorina</taxon>
        <taxon>Geodiidae</taxon>
        <taxon>Geodia</taxon>
    </lineage>
</organism>
<sequence>ILLTEDQLTLTESLGEGAFGRVYKGSMRCGDDAPIEVAVKTLKGVIIANHR</sequence>
<dbReference type="Proteomes" id="UP001174909">
    <property type="component" value="Unassembled WGS sequence"/>
</dbReference>
<dbReference type="EMBL" id="CASHTH010003874">
    <property type="protein sequence ID" value="CAI8050513.1"/>
    <property type="molecule type" value="Genomic_DNA"/>
</dbReference>
<dbReference type="GO" id="GO:0004672">
    <property type="term" value="F:protein kinase activity"/>
    <property type="evidence" value="ECO:0007669"/>
    <property type="project" value="InterPro"/>
</dbReference>
<evidence type="ECO:0000256" key="1">
    <source>
        <dbReference type="PROSITE-ProRule" id="PRU10141"/>
    </source>
</evidence>
<keyword evidence="1" id="KW-0547">Nucleotide-binding</keyword>
<reference evidence="3" key="1">
    <citation type="submission" date="2023-03" db="EMBL/GenBank/DDBJ databases">
        <authorList>
            <person name="Steffen K."/>
            <person name="Cardenas P."/>
        </authorList>
    </citation>
    <scope>NUCLEOTIDE SEQUENCE</scope>
</reference>
<proteinExistence type="predicted"/>
<feature type="binding site" evidence="1">
    <location>
        <position position="40"/>
    </location>
    <ligand>
        <name>ATP</name>
        <dbReference type="ChEBI" id="CHEBI:30616"/>
    </ligand>
</feature>
<protein>
    <recommendedName>
        <fullName evidence="2">Serine-threonine/tyrosine-protein kinase catalytic domain-containing protein</fullName>
    </recommendedName>
</protein>
<dbReference type="SUPFAM" id="SSF56112">
    <property type="entry name" value="Protein kinase-like (PK-like)"/>
    <property type="match status" value="1"/>
</dbReference>
<comment type="caution">
    <text evidence="3">The sequence shown here is derived from an EMBL/GenBank/DDBJ whole genome shotgun (WGS) entry which is preliminary data.</text>
</comment>
<evidence type="ECO:0000313" key="3">
    <source>
        <dbReference type="EMBL" id="CAI8050513.1"/>
    </source>
</evidence>
<feature type="non-terminal residue" evidence="3">
    <location>
        <position position="1"/>
    </location>
</feature>
<gene>
    <name evidence="3" type="ORF">GBAR_LOCUS27733</name>
</gene>
<dbReference type="InterPro" id="IPR017441">
    <property type="entry name" value="Protein_kinase_ATP_BS"/>
</dbReference>
<name>A0AA35X9K0_GEOBA</name>
<keyword evidence="1" id="KW-0067">ATP-binding</keyword>
<dbReference type="Gene3D" id="3.30.200.20">
    <property type="entry name" value="Phosphorylase Kinase, domain 1"/>
    <property type="match status" value="1"/>
</dbReference>
<keyword evidence="4" id="KW-1185">Reference proteome</keyword>
<dbReference type="Pfam" id="PF07714">
    <property type="entry name" value="PK_Tyr_Ser-Thr"/>
    <property type="match status" value="1"/>
</dbReference>